<dbReference type="EMBL" id="JACRWH010000060">
    <property type="protein sequence ID" value="MBC6013131.1"/>
    <property type="molecule type" value="Genomic_DNA"/>
</dbReference>
<gene>
    <name evidence="2" type="ORF">H8911_10540</name>
</gene>
<evidence type="ECO:0000313" key="3">
    <source>
        <dbReference type="Proteomes" id="UP000649075"/>
    </source>
</evidence>
<feature type="domain" description="HTH-like" evidence="1">
    <location>
        <begin position="1"/>
        <end position="39"/>
    </location>
</feature>
<dbReference type="Proteomes" id="UP000649075">
    <property type="component" value="Unassembled WGS sequence"/>
</dbReference>
<accession>A0ABR7KK58</accession>
<proteinExistence type="predicted"/>
<sequence>MYGSPKITVLLNKNGENVSQKHVYNLMHVMGIKARYARHYTKTTVSEDYSSKMQNLLNRHFNPTKCQYYSNTIIFLFGESGFAPFCTSNFLFL</sequence>
<comment type="caution">
    <text evidence="2">The sequence shown here is derived from an EMBL/GenBank/DDBJ whole genome shotgun (WGS) entry which is preliminary data.</text>
</comment>
<reference evidence="2 3" key="1">
    <citation type="submission" date="2020-08" db="EMBL/GenBank/DDBJ databases">
        <authorList>
            <person name="Liu C."/>
            <person name="Sun Q."/>
        </authorList>
    </citation>
    <scope>NUCLEOTIDE SEQUENCE [LARGE SCALE GENOMIC DNA]</scope>
    <source>
        <strain evidence="2 3">L34</strain>
    </source>
</reference>
<keyword evidence="3" id="KW-1185">Reference proteome</keyword>
<dbReference type="Pfam" id="PF13276">
    <property type="entry name" value="HTH_21"/>
    <property type="match status" value="1"/>
</dbReference>
<dbReference type="InterPro" id="IPR025948">
    <property type="entry name" value="HTH-like_dom"/>
</dbReference>
<organism evidence="2 3">
    <name type="scientific">Holdemanella hominis</name>
    <dbReference type="NCBI Taxonomy" id="2764327"/>
    <lineage>
        <taxon>Bacteria</taxon>
        <taxon>Bacillati</taxon>
        <taxon>Bacillota</taxon>
        <taxon>Erysipelotrichia</taxon>
        <taxon>Erysipelotrichales</taxon>
        <taxon>Erysipelotrichaceae</taxon>
        <taxon>Holdemanella</taxon>
    </lineage>
</organism>
<name>A0ABR7KK58_9FIRM</name>
<dbReference type="RefSeq" id="WP_186999632.1">
    <property type="nucleotide sequence ID" value="NZ_JACRWH010000060.1"/>
</dbReference>
<evidence type="ECO:0000259" key="1">
    <source>
        <dbReference type="Pfam" id="PF13276"/>
    </source>
</evidence>
<protein>
    <submittedName>
        <fullName evidence="2">Transposase</fullName>
    </submittedName>
</protein>
<evidence type="ECO:0000313" key="2">
    <source>
        <dbReference type="EMBL" id="MBC6013131.1"/>
    </source>
</evidence>